<dbReference type="GO" id="GO:0016117">
    <property type="term" value="P:carotenoid biosynthetic process"/>
    <property type="evidence" value="ECO:0007669"/>
    <property type="project" value="UniProtKB-KW"/>
</dbReference>
<dbReference type="NCBIfam" id="TIGR01790">
    <property type="entry name" value="carotene-cycl"/>
    <property type="match status" value="1"/>
</dbReference>
<keyword evidence="2" id="KW-0125">Carotenoid biosynthesis</keyword>
<proteinExistence type="inferred from homology"/>
<dbReference type="OrthoDB" id="537501at2"/>
<dbReference type="GO" id="GO:0016860">
    <property type="term" value="F:intramolecular oxidoreductase activity"/>
    <property type="evidence" value="ECO:0007669"/>
    <property type="project" value="UniProtKB-ARBA"/>
</dbReference>
<accession>A0A2S2C451</accession>
<organism evidence="4 5">
    <name type="scientific">Rhodococcus oxybenzonivorans</name>
    <dbReference type="NCBI Taxonomy" id="1990687"/>
    <lineage>
        <taxon>Bacteria</taxon>
        <taxon>Bacillati</taxon>
        <taxon>Actinomycetota</taxon>
        <taxon>Actinomycetes</taxon>
        <taxon>Mycobacteriales</taxon>
        <taxon>Nocardiaceae</taxon>
        <taxon>Rhodococcus</taxon>
    </lineage>
</organism>
<dbReference type="AlphaFoldDB" id="A0A2S2C451"/>
<dbReference type="PANTHER" id="PTHR39757:SF5">
    <property type="entry name" value="OS02G0190600 PROTEIN"/>
    <property type="match status" value="1"/>
</dbReference>
<dbReference type="Proteomes" id="UP000245711">
    <property type="component" value="Chromosome"/>
</dbReference>
<gene>
    <name evidence="4" type="ORF">CBI38_15715</name>
</gene>
<dbReference type="PANTHER" id="PTHR39757">
    <property type="match status" value="1"/>
</dbReference>
<dbReference type="Pfam" id="PF05834">
    <property type="entry name" value="Lycopene_cycl"/>
    <property type="match status" value="1"/>
</dbReference>
<dbReference type="InterPro" id="IPR010108">
    <property type="entry name" value="Lycopene_cyclase_b/e"/>
</dbReference>
<evidence type="ECO:0000313" key="5">
    <source>
        <dbReference type="Proteomes" id="UP000245711"/>
    </source>
</evidence>
<evidence type="ECO:0000313" key="4">
    <source>
        <dbReference type="EMBL" id="AWK75593.1"/>
    </source>
</evidence>
<dbReference type="RefSeq" id="WP_109335129.1">
    <property type="nucleotide sequence ID" value="NZ_CP021354.1"/>
</dbReference>
<dbReference type="InterPro" id="IPR036188">
    <property type="entry name" value="FAD/NAD-bd_sf"/>
</dbReference>
<dbReference type="SUPFAM" id="SSF51905">
    <property type="entry name" value="FAD/NAD(P)-binding domain"/>
    <property type="match status" value="1"/>
</dbReference>
<reference evidence="4 5" key="1">
    <citation type="submission" date="2017-05" db="EMBL/GenBank/DDBJ databases">
        <title>Isolation of Rhodococcus sp. S2-17 biodegrading of BP-3.</title>
        <authorList>
            <person name="Lee Y."/>
            <person name="Kim K.H."/>
            <person name="Chun B.H."/>
            <person name="Jung H.S."/>
            <person name="Jeon C.O."/>
        </authorList>
    </citation>
    <scope>NUCLEOTIDE SEQUENCE [LARGE SCALE GENOMIC DNA]</scope>
    <source>
        <strain evidence="4 5">S2-17</strain>
    </source>
</reference>
<dbReference type="GO" id="GO:0016705">
    <property type="term" value="F:oxidoreductase activity, acting on paired donors, with incorporation or reduction of molecular oxygen"/>
    <property type="evidence" value="ECO:0007669"/>
    <property type="project" value="InterPro"/>
</dbReference>
<evidence type="ECO:0000256" key="3">
    <source>
        <dbReference type="ARBA" id="ARBA00023027"/>
    </source>
</evidence>
<name>A0A2S2C451_9NOCA</name>
<dbReference type="EMBL" id="CP021354">
    <property type="protein sequence ID" value="AWK75593.1"/>
    <property type="molecule type" value="Genomic_DNA"/>
</dbReference>
<evidence type="ECO:0000256" key="1">
    <source>
        <dbReference type="ARBA" id="ARBA00006599"/>
    </source>
</evidence>
<comment type="similarity">
    <text evidence="1">Belongs to the lycopene cyclase family.</text>
</comment>
<protein>
    <submittedName>
        <fullName evidence="4">Lycopene cyclase</fullName>
    </submittedName>
</protein>
<keyword evidence="3" id="KW-0520">NAD</keyword>
<dbReference type="Gene3D" id="3.50.50.60">
    <property type="entry name" value="FAD/NAD(P)-binding domain"/>
    <property type="match status" value="1"/>
</dbReference>
<sequence>MAAASHPPNWDVAIVGLGPAGRALAHRAALRGLTVVAIDPHPRRSWTATYGAWEDELPHWLPEAAIATRTQLPTAWTTRRQSICRTYCVLNTPMLQSMLSDGTATLIAGRAVDLSPTAVFLGDGTTVTARVVVDARGTGDSPDLAQQTAYGVVVDTGTAAGALDGEHALFMDWRTDNGTAPSDPPSFLYAVPLSADRFLLEETCLVGRPALPVSELATRLHRRLRHRGVSVPSRSDVERVRFAVEPPHDAGRTAGSGQVRFGARAGLMHPGTGYSVAASLSCADALTRDLVEGTSGRLWPWRARTVASLRSIGLRALLRLDAESVPEFFEHFFDLPPHVQAAYLSDRAHPAATLSAMRRMFLASSADIRGAMLRSALHREVR</sequence>
<dbReference type="KEGG" id="roz:CBI38_15715"/>
<evidence type="ECO:0000256" key="2">
    <source>
        <dbReference type="ARBA" id="ARBA00022746"/>
    </source>
</evidence>
<keyword evidence="5" id="KW-1185">Reference proteome</keyword>